<organism evidence="1 2">
    <name type="scientific">Microcystis aeruginosa Ma_MB_S_20031200_S102</name>
    <dbReference type="NCBI Taxonomy" id="2486254"/>
    <lineage>
        <taxon>Bacteria</taxon>
        <taxon>Bacillati</taxon>
        <taxon>Cyanobacteriota</taxon>
        <taxon>Cyanophyceae</taxon>
        <taxon>Oscillatoriophycideae</taxon>
        <taxon>Chroococcales</taxon>
        <taxon>Microcystaceae</taxon>
        <taxon>Microcystis</taxon>
    </lineage>
</organism>
<sequence length="70" mass="7938">MVSKKSGLKPRLYSFYYNRIWDHSCNQCAWCVPQKSIAGPVGVTLGNAPYKIGDRTRRSAIALANDRFFL</sequence>
<evidence type="ECO:0000313" key="1">
    <source>
        <dbReference type="EMBL" id="TRU30464.1"/>
    </source>
</evidence>
<dbReference type="AlphaFoldDB" id="A0A552E7P7"/>
<reference evidence="1 2" key="1">
    <citation type="submission" date="2019-01" db="EMBL/GenBank/DDBJ databases">
        <title>Coherence of Microcystis species and biogeography revealed through population genomics.</title>
        <authorList>
            <person name="Perez-Carrascal O.M."/>
            <person name="Terrat Y."/>
            <person name="Giani A."/>
            <person name="Fortin N."/>
            <person name="Tromas N."/>
            <person name="Shapiro B.J."/>
        </authorList>
    </citation>
    <scope>NUCLEOTIDE SEQUENCE [LARGE SCALE GENOMIC DNA]</scope>
    <source>
        <strain evidence="1">Ma_MB_S_20031200_S102</strain>
    </source>
</reference>
<dbReference type="EMBL" id="SFBI01000210">
    <property type="protein sequence ID" value="TRU30464.1"/>
    <property type="molecule type" value="Genomic_DNA"/>
</dbReference>
<proteinExistence type="predicted"/>
<comment type="caution">
    <text evidence="1">The sequence shown here is derived from an EMBL/GenBank/DDBJ whole genome shotgun (WGS) entry which is preliminary data.</text>
</comment>
<protein>
    <submittedName>
        <fullName evidence="1">Uncharacterized protein</fullName>
    </submittedName>
</protein>
<evidence type="ECO:0000313" key="2">
    <source>
        <dbReference type="Proteomes" id="UP000317708"/>
    </source>
</evidence>
<accession>A0A552E7P7</accession>
<dbReference type="Proteomes" id="UP000317708">
    <property type="component" value="Unassembled WGS sequence"/>
</dbReference>
<gene>
    <name evidence="1" type="ORF">EWV92_22170</name>
</gene>
<name>A0A552E7P7_MICAE</name>